<dbReference type="PROSITE" id="PS50283">
    <property type="entry name" value="NA_SOLUT_SYMP_3"/>
    <property type="match status" value="1"/>
</dbReference>
<comment type="similarity">
    <text evidence="2 11">Belongs to the sodium:solute symporter (SSF) (TC 2.A.21) family.</text>
</comment>
<keyword evidence="5 12" id="KW-0812">Transmembrane</keyword>
<evidence type="ECO:0000256" key="5">
    <source>
        <dbReference type="ARBA" id="ARBA00022692"/>
    </source>
</evidence>
<feature type="transmembrane region" description="Helical" evidence="12">
    <location>
        <begin position="162"/>
        <end position="185"/>
    </location>
</feature>
<dbReference type="EMBL" id="JAPTSV010000014">
    <property type="protein sequence ID" value="KAJ1520979.1"/>
    <property type="molecule type" value="Genomic_DNA"/>
</dbReference>
<evidence type="ECO:0000256" key="6">
    <source>
        <dbReference type="ARBA" id="ARBA00022989"/>
    </source>
</evidence>
<keyword evidence="3" id="KW-0813">Transport</keyword>
<keyword evidence="10" id="KW-0739">Sodium transport</keyword>
<name>A0AAV7XAZ0_9NEOP</name>
<feature type="transmembrane region" description="Helical" evidence="12">
    <location>
        <begin position="297"/>
        <end position="326"/>
    </location>
</feature>
<dbReference type="InterPro" id="IPR038377">
    <property type="entry name" value="Na/Glc_symporter_sf"/>
</dbReference>
<accession>A0AAV7XAZ0</accession>
<feature type="transmembrane region" description="Helical" evidence="12">
    <location>
        <begin position="478"/>
        <end position="499"/>
    </location>
</feature>
<dbReference type="Gene3D" id="1.20.1730.10">
    <property type="entry name" value="Sodium/glucose cotransporter"/>
    <property type="match status" value="1"/>
</dbReference>
<gene>
    <name evidence="13" type="ORF">ONE63_004051</name>
</gene>
<sequence>MEAVTTAAATAARAASTATAAVTEAVTMAATATATAAPAPHVMGWADLTVFAAMLAVSTAIGVYFAFFSKKGDDGEAEYLVGGRSMGVLPVALSLFASFISGIALLGYPAEVYVRGVQVIYNALSYPLAGFLLSYQLLPVFRDIRGISLYEYLERRFSRKCRFLASCLFLLSHVVWLPIVLYVPALAFEQVTAINLYIVGPIVSIVCIFYTTIAVMMLSCVVLVAVKGAMLAGGFGEVWRLNLATTRLEAPVFDLDPTTRHTIFSLILGGVVRHTADLGLSQSIVQRYMTLASLRDCYSATAIFICCTIGLNLCACFTGLVAAAYYHDCDPIAAKEVRAEDQIIPLLVVDVLSDIPGVTGLFIAGVFSAAMSSLSTGFNSIAAVILEDWFTLFAAGLFLPHVNTRGALLGSAAAALTVAVGIVGSQISTTTGALKHAVKPVSVDGCLLLPDDFNATLPHLVPHDNSGVFWLFRLSYLWYQPLALAVGLLVASLAAAAGWREDLADVDPKLIAPFSRRFMPSKSRAALADLGRGPAEVALLHDLRVSARRQWYSNPRPPVPPTLTGPLLLSVPHSSP</sequence>
<reference evidence="13" key="1">
    <citation type="submission" date="2022-12" db="EMBL/GenBank/DDBJ databases">
        <title>Chromosome-level genome assembly of the bean flower thrips Megalurothrips usitatus.</title>
        <authorList>
            <person name="Ma L."/>
            <person name="Liu Q."/>
            <person name="Li H."/>
            <person name="Cai W."/>
        </authorList>
    </citation>
    <scope>NUCLEOTIDE SEQUENCE</scope>
    <source>
        <strain evidence="13">Cailab_2022a</strain>
    </source>
</reference>
<dbReference type="AlphaFoldDB" id="A0AAV7XAZ0"/>
<keyword evidence="7" id="KW-0915">Sodium</keyword>
<evidence type="ECO:0000256" key="4">
    <source>
        <dbReference type="ARBA" id="ARBA00022475"/>
    </source>
</evidence>
<dbReference type="GO" id="GO:0006814">
    <property type="term" value="P:sodium ion transport"/>
    <property type="evidence" value="ECO:0007669"/>
    <property type="project" value="UniProtKB-KW"/>
</dbReference>
<evidence type="ECO:0000256" key="2">
    <source>
        <dbReference type="ARBA" id="ARBA00006434"/>
    </source>
</evidence>
<feature type="transmembrane region" description="Helical" evidence="12">
    <location>
        <begin position="88"/>
        <end position="108"/>
    </location>
</feature>
<keyword evidence="4" id="KW-1003">Cell membrane</keyword>
<evidence type="ECO:0000256" key="12">
    <source>
        <dbReference type="SAM" id="Phobius"/>
    </source>
</evidence>
<dbReference type="InterPro" id="IPR051163">
    <property type="entry name" value="Sodium:Solute_Symporter_SSF"/>
</dbReference>
<evidence type="ECO:0000256" key="10">
    <source>
        <dbReference type="ARBA" id="ARBA00023201"/>
    </source>
</evidence>
<evidence type="ECO:0008006" key="15">
    <source>
        <dbReference type="Google" id="ProtNLM"/>
    </source>
</evidence>
<feature type="transmembrane region" description="Helical" evidence="12">
    <location>
        <begin position="197"/>
        <end position="226"/>
    </location>
</feature>
<dbReference type="PANTHER" id="PTHR42985">
    <property type="entry name" value="SODIUM-COUPLED MONOCARBOXYLATE TRANSPORTER"/>
    <property type="match status" value="1"/>
</dbReference>
<keyword evidence="14" id="KW-1185">Reference proteome</keyword>
<feature type="transmembrane region" description="Helical" evidence="12">
    <location>
        <begin position="406"/>
        <end position="427"/>
    </location>
</feature>
<feature type="transmembrane region" description="Helical" evidence="12">
    <location>
        <begin position="120"/>
        <end position="141"/>
    </location>
</feature>
<feature type="transmembrane region" description="Helical" evidence="12">
    <location>
        <begin position="381"/>
        <end position="399"/>
    </location>
</feature>
<protein>
    <recommendedName>
        <fullName evidence="15">Sodium-dependent multivitamin transporter</fullName>
    </recommendedName>
</protein>
<evidence type="ECO:0000256" key="3">
    <source>
        <dbReference type="ARBA" id="ARBA00022448"/>
    </source>
</evidence>
<dbReference type="InterPro" id="IPR001734">
    <property type="entry name" value="Na/solute_symporter"/>
</dbReference>
<evidence type="ECO:0000256" key="8">
    <source>
        <dbReference type="ARBA" id="ARBA00023065"/>
    </source>
</evidence>
<dbReference type="Proteomes" id="UP001075354">
    <property type="component" value="Chromosome 14"/>
</dbReference>
<comment type="caution">
    <text evidence="13">The sequence shown here is derived from an EMBL/GenBank/DDBJ whole genome shotgun (WGS) entry which is preliminary data.</text>
</comment>
<dbReference type="Pfam" id="PF00474">
    <property type="entry name" value="SSF"/>
    <property type="match status" value="1"/>
</dbReference>
<keyword evidence="8" id="KW-0406">Ion transport</keyword>
<keyword evidence="6 12" id="KW-1133">Transmembrane helix</keyword>
<dbReference type="GO" id="GO:0005886">
    <property type="term" value="C:plasma membrane"/>
    <property type="evidence" value="ECO:0007669"/>
    <property type="project" value="UniProtKB-SubCell"/>
</dbReference>
<evidence type="ECO:0000256" key="9">
    <source>
        <dbReference type="ARBA" id="ARBA00023136"/>
    </source>
</evidence>
<evidence type="ECO:0000256" key="11">
    <source>
        <dbReference type="RuleBase" id="RU362091"/>
    </source>
</evidence>
<evidence type="ECO:0000256" key="7">
    <source>
        <dbReference type="ARBA" id="ARBA00023053"/>
    </source>
</evidence>
<organism evidence="13 14">
    <name type="scientific">Megalurothrips usitatus</name>
    <name type="common">bean blossom thrips</name>
    <dbReference type="NCBI Taxonomy" id="439358"/>
    <lineage>
        <taxon>Eukaryota</taxon>
        <taxon>Metazoa</taxon>
        <taxon>Ecdysozoa</taxon>
        <taxon>Arthropoda</taxon>
        <taxon>Hexapoda</taxon>
        <taxon>Insecta</taxon>
        <taxon>Pterygota</taxon>
        <taxon>Neoptera</taxon>
        <taxon>Paraneoptera</taxon>
        <taxon>Thysanoptera</taxon>
        <taxon>Terebrantia</taxon>
        <taxon>Thripoidea</taxon>
        <taxon>Thripidae</taxon>
        <taxon>Megalurothrips</taxon>
    </lineage>
</organism>
<comment type="subcellular location">
    <subcellularLocation>
        <location evidence="1">Cell membrane</location>
        <topology evidence="1">Multi-pass membrane protein</topology>
    </subcellularLocation>
</comment>
<dbReference type="GO" id="GO:0015293">
    <property type="term" value="F:symporter activity"/>
    <property type="evidence" value="ECO:0007669"/>
    <property type="project" value="TreeGrafter"/>
</dbReference>
<dbReference type="PANTHER" id="PTHR42985:SF5">
    <property type="entry name" value="FI02094P-RELATED"/>
    <property type="match status" value="1"/>
</dbReference>
<evidence type="ECO:0000313" key="14">
    <source>
        <dbReference type="Proteomes" id="UP001075354"/>
    </source>
</evidence>
<keyword evidence="9 12" id="KW-0472">Membrane</keyword>
<feature type="transmembrane region" description="Helical" evidence="12">
    <location>
        <begin position="44"/>
        <end position="67"/>
    </location>
</feature>
<evidence type="ECO:0000256" key="1">
    <source>
        <dbReference type="ARBA" id="ARBA00004651"/>
    </source>
</evidence>
<proteinExistence type="inferred from homology"/>
<evidence type="ECO:0000313" key="13">
    <source>
        <dbReference type="EMBL" id="KAJ1520979.1"/>
    </source>
</evidence>